<feature type="transmembrane region" description="Helical" evidence="1">
    <location>
        <begin position="278"/>
        <end position="297"/>
    </location>
</feature>
<proteinExistence type="predicted"/>
<dbReference type="EMBL" id="RKHQ01000001">
    <property type="protein sequence ID" value="ROR95629.1"/>
    <property type="molecule type" value="Genomic_DNA"/>
</dbReference>
<feature type="transmembrane region" description="Helical" evidence="1">
    <location>
        <begin position="120"/>
        <end position="138"/>
    </location>
</feature>
<keyword evidence="3" id="KW-1185">Reference proteome</keyword>
<keyword evidence="1" id="KW-1133">Transmembrane helix</keyword>
<evidence type="ECO:0000313" key="2">
    <source>
        <dbReference type="EMBL" id="ROR95629.1"/>
    </source>
</evidence>
<evidence type="ECO:0008006" key="4">
    <source>
        <dbReference type="Google" id="ProtNLM"/>
    </source>
</evidence>
<name>A0A3N2D771_9MICO</name>
<feature type="transmembrane region" description="Helical" evidence="1">
    <location>
        <begin position="328"/>
        <end position="346"/>
    </location>
</feature>
<gene>
    <name evidence="2" type="ORF">EDD28_0190</name>
</gene>
<comment type="caution">
    <text evidence="2">The sequence shown here is derived from an EMBL/GenBank/DDBJ whole genome shotgun (WGS) entry which is preliminary data.</text>
</comment>
<dbReference type="OrthoDB" id="3268838at2"/>
<feature type="transmembrane region" description="Helical" evidence="1">
    <location>
        <begin position="144"/>
        <end position="168"/>
    </location>
</feature>
<dbReference type="RefSeq" id="WP_123737919.1">
    <property type="nucleotide sequence ID" value="NZ_CALFQU010000003.1"/>
</dbReference>
<organism evidence="2 3">
    <name type="scientific">Salana multivorans</name>
    <dbReference type="NCBI Taxonomy" id="120377"/>
    <lineage>
        <taxon>Bacteria</taxon>
        <taxon>Bacillati</taxon>
        <taxon>Actinomycetota</taxon>
        <taxon>Actinomycetes</taxon>
        <taxon>Micrococcales</taxon>
        <taxon>Beutenbergiaceae</taxon>
        <taxon>Salana</taxon>
    </lineage>
</organism>
<keyword evidence="1" id="KW-0812">Transmembrane</keyword>
<sequence length="390" mass="42822">MGDDEAAAVRGTTAGTARDLARDVARERRDCERYLRRQGLPSLVEEHSVGRDVWGRSSPFLLGVLILELLTWFDTEWAWWQNLLALVAPFAIVGAAWVGLNRLRGRPWSTLPQRVGVPELAFFVLAPALVPIVMGVAWRESIGVVVVNLLLLGIVRVVVGLGIATTLWWGTARVGAELGDSLRRLVRLLPLVVIFSIVLFFNADVWQVFDAVAPQANYALGAFFLLVITVLTTAGARRETRVILAEAGRGLPEEATTFSPRQLRNVVATVAMSQLLQVLLVSVLTGAFFVVVGTLAITPEVREVWQVGGGNLWEPLAFLGADLVIDQTLLRVSVALATFSGLYYAMNVQVDAVYRTELVEDLSDRLRRVLEVRARYLALPSPEPAPEPRA</sequence>
<dbReference type="AlphaFoldDB" id="A0A3N2D771"/>
<accession>A0A3N2D771</accession>
<feature type="transmembrane region" description="Helical" evidence="1">
    <location>
        <begin position="79"/>
        <end position="100"/>
    </location>
</feature>
<reference evidence="2 3" key="1">
    <citation type="submission" date="2018-11" db="EMBL/GenBank/DDBJ databases">
        <title>Sequencing the genomes of 1000 actinobacteria strains.</title>
        <authorList>
            <person name="Klenk H.-P."/>
        </authorList>
    </citation>
    <scope>NUCLEOTIDE SEQUENCE [LARGE SCALE GENOMIC DNA]</scope>
    <source>
        <strain evidence="2 3">DSM 13521</strain>
    </source>
</reference>
<keyword evidence="1" id="KW-0472">Membrane</keyword>
<evidence type="ECO:0000256" key="1">
    <source>
        <dbReference type="SAM" id="Phobius"/>
    </source>
</evidence>
<feature type="transmembrane region" description="Helical" evidence="1">
    <location>
        <begin position="188"/>
        <end position="209"/>
    </location>
</feature>
<feature type="transmembrane region" description="Helical" evidence="1">
    <location>
        <begin position="215"/>
        <end position="234"/>
    </location>
</feature>
<evidence type="ECO:0000313" key="3">
    <source>
        <dbReference type="Proteomes" id="UP000275356"/>
    </source>
</evidence>
<dbReference type="Proteomes" id="UP000275356">
    <property type="component" value="Unassembled WGS sequence"/>
</dbReference>
<protein>
    <recommendedName>
        <fullName evidence="4">Integral membrane protein</fullName>
    </recommendedName>
</protein>